<dbReference type="AlphaFoldDB" id="A0A1Y4L4L2"/>
<name>A0A1Y4L4L2_9FIRM</name>
<keyword evidence="1" id="KW-1133">Transmembrane helix</keyword>
<evidence type="ECO:0000256" key="1">
    <source>
        <dbReference type="SAM" id="Phobius"/>
    </source>
</evidence>
<keyword evidence="1" id="KW-0812">Transmembrane</keyword>
<protein>
    <submittedName>
        <fullName evidence="2">Uncharacterized protein</fullName>
    </submittedName>
</protein>
<dbReference type="EMBL" id="NFKK01000018">
    <property type="protein sequence ID" value="OUP51694.1"/>
    <property type="molecule type" value="Genomic_DNA"/>
</dbReference>
<evidence type="ECO:0000313" key="2">
    <source>
        <dbReference type="EMBL" id="OUP51694.1"/>
    </source>
</evidence>
<evidence type="ECO:0000313" key="3">
    <source>
        <dbReference type="Proteomes" id="UP000195897"/>
    </source>
</evidence>
<reference evidence="3" key="1">
    <citation type="submission" date="2017-04" db="EMBL/GenBank/DDBJ databases">
        <title>Function of individual gut microbiota members based on whole genome sequencing of pure cultures obtained from chicken caecum.</title>
        <authorList>
            <person name="Medvecky M."/>
            <person name="Cejkova D."/>
            <person name="Polansky O."/>
            <person name="Karasova D."/>
            <person name="Kubasova T."/>
            <person name="Cizek A."/>
            <person name="Rychlik I."/>
        </authorList>
    </citation>
    <scope>NUCLEOTIDE SEQUENCE [LARGE SCALE GENOMIC DNA]</scope>
    <source>
        <strain evidence="3">An180</strain>
    </source>
</reference>
<organism evidence="2 3">
    <name type="scientific">Butyricicoccus pullicaecorum</name>
    <dbReference type="NCBI Taxonomy" id="501571"/>
    <lineage>
        <taxon>Bacteria</taxon>
        <taxon>Bacillati</taxon>
        <taxon>Bacillota</taxon>
        <taxon>Clostridia</taxon>
        <taxon>Eubacteriales</taxon>
        <taxon>Butyricicoccaceae</taxon>
        <taxon>Butyricicoccus</taxon>
    </lineage>
</organism>
<feature type="transmembrane region" description="Helical" evidence="1">
    <location>
        <begin position="40"/>
        <end position="64"/>
    </location>
</feature>
<dbReference type="Proteomes" id="UP000195897">
    <property type="component" value="Unassembled WGS sequence"/>
</dbReference>
<comment type="caution">
    <text evidence="2">The sequence shown here is derived from an EMBL/GenBank/DDBJ whole genome shotgun (WGS) entry which is preliminary data.</text>
</comment>
<sequence>MHDIIQHTERRFRLLCAIGILAIAVYAGIYAIGLGVRTPVLAILLFAVFIWLLLFGNGILHILHKLIGGTTVIRKALFILLSAVVCLSILAASAVLLFIPFFLPEQKIVEQDGTSYVMQAELEGWETVGFSYHKRVFLLFYERQPSWSDTDYTRWQES</sequence>
<gene>
    <name evidence="2" type="ORF">B5F17_11960</name>
</gene>
<proteinExistence type="predicted"/>
<dbReference type="RefSeq" id="WP_087374150.1">
    <property type="nucleotide sequence ID" value="NZ_NFKK01000018.1"/>
</dbReference>
<keyword evidence="1" id="KW-0472">Membrane</keyword>
<feature type="transmembrane region" description="Helical" evidence="1">
    <location>
        <begin position="76"/>
        <end position="103"/>
    </location>
</feature>
<accession>A0A1Y4L4L2</accession>
<feature type="transmembrane region" description="Helical" evidence="1">
    <location>
        <begin position="12"/>
        <end position="34"/>
    </location>
</feature>